<dbReference type="InterPro" id="IPR011712">
    <property type="entry name" value="Sig_transdc_His_kin_sub3_dim/P"/>
</dbReference>
<dbReference type="SUPFAM" id="SSF55781">
    <property type="entry name" value="GAF domain-like"/>
    <property type="match status" value="1"/>
</dbReference>
<feature type="transmembrane region" description="Helical" evidence="4">
    <location>
        <begin position="163"/>
        <end position="181"/>
    </location>
</feature>
<dbReference type="GO" id="GO:0016020">
    <property type="term" value="C:membrane"/>
    <property type="evidence" value="ECO:0007669"/>
    <property type="project" value="InterPro"/>
</dbReference>
<gene>
    <name evidence="6" type="ORF">ACTIVE_7577</name>
</gene>
<keyword evidence="7" id="KW-1185">Reference proteome</keyword>
<evidence type="ECO:0000256" key="2">
    <source>
        <dbReference type="ARBA" id="ARBA00022777"/>
    </source>
</evidence>
<dbReference type="GO" id="GO:0046983">
    <property type="term" value="F:protein dimerization activity"/>
    <property type="evidence" value="ECO:0007669"/>
    <property type="project" value="InterPro"/>
</dbReference>
<feature type="transmembrane region" description="Helical" evidence="4">
    <location>
        <begin position="211"/>
        <end position="228"/>
    </location>
</feature>
<keyword evidence="1" id="KW-0808">Transferase</keyword>
<reference evidence="6 7" key="1">
    <citation type="submission" date="2020-05" db="EMBL/GenBank/DDBJ databases">
        <title>Actinomadura verrucosospora NRRL-B18236 (PFL_A860) Genome sequencing and assembly.</title>
        <authorList>
            <person name="Samborskyy M."/>
        </authorList>
    </citation>
    <scope>NUCLEOTIDE SEQUENCE [LARGE SCALE GENOMIC DNA]</scope>
    <source>
        <strain evidence="6 7">NRRL:B18236</strain>
    </source>
</reference>
<evidence type="ECO:0000313" key="7">
    <source>
        <dbReference type="Proteomes" id="UP000501240"/>
    </source>
</evidence>
<evidence type="ECO:0000256" key="3">
    <source>
        <dbReference type="ARBA" id="ARBA00023012"/>
    </source>
</evidence>
<keyword evidence="2 6" id="KW-0418">Kinase</keyword>
<evidence type="ECO:0000259" key="5">
    <source>
        <dbReference type="Pfam" id="PF07730"/>
    </source>
</evidence>
<feature type="transmembrane region" description="Helical" evidence="4">
    <location>
        <begin position="64"/>
        <end position="83"/>
    </location>
</feature>
<sequence>MLPGALGPGTQDTGRGDADDVRMDRRRWARAAAAGLFALAAAQVAAGVAVAAGRGYRHALDTFVVSNSAIGLSFAVCGLLVAWHRPRNPIGWLLLADGLGHATTAAFAPVAEHGLRAGWPDGLVRTLITVAMYAWPWSVGLCMPLVLQLFPDGRPAGGRVLRWAAWATAATAPLFVLEVATDPHSVVEGGSGYLALPFHDDLGPLWKISELRTLAAVLAGFAALAVRYRRGGEVARRQLLWLTQAVLLVLAVLVPWGLLEAAPVSVLLTIPLIPAAMTVAILRHRLLDIRLVVSRTVLYVLLTSLALGAYAGLVALLDALLRRGAGFGGSALATIAIAVGFNPVRVRLQAAVDRVLYGDRADPVRAVSRVGARLDTGLPGVLEAVREALRMPFAALRADGAEKAAAGTAPELLAAVPLTYGGDRLGELVVGLRAGERRLGSADRSVLELLAAPLAVAVRAVGLSDALQRSREAMVMAREEERRRLRRDLHDGLGPALAGVTYKADAAGNLLRSDPDQAARLVAELREETARAVDDIRRLVYDLRPPALDDLGLAGAVRQRAGQLAVRGVAVTVDVAPLPPLPAAVEAAAYRIAVEGMANAVRHSGGARVEVRIRADGRLRVEVADDGARGGRWAPGVGLRSMRERAAELGGTCEAGPGPDGGRVRAVLPLGES</sequence>
<keyword evidence="4" id="KW-1133">Transmembrane helix</keyword>
<feature type="transmembrane region" description="Helical" evidence="4">
    <location>
        <begin position="31"/>
        <end position="52"/>
    </location>
</feature>
<keyword evidence="4" id="KW-0472">Membrane</keyword>
<organism evidence="6 7">
    <name type="scientific">Actinomadura verrucosospora</name>
    <dbReference type="NCBI Taxonomy" id="46165"/>
    <lineage>
        <taxon>Bacteria</taxon>
        <taxon>Bacillati</taxon>
        <taxon>Actinomycetota</taxon>
        <taxon>Actinomycetes</taxon>
        <taxon>Streptosporangiales</taxon>
        <taxon>Thermomonosporaceae</taxon>
        <taxon>Actinomadura</taxon>
    </lineage>
</organism>
<dbReference type="Gene3D" id="3.30.565.10">
    <property type="entry name" value="Histidine kinase-like ATPase, C-terminal domain"/>
    <property type="match status" value="1"/>
</dbReference>
<dbReference type="Gene3D" id="1.20.5.1930">
    <property type="match status" value="1"/>
</dbReference>
<protein>
    <submittedName>
        <fullName evidence="6">Two-component system histidine kinase</fullName>
    </submittedName>
</protein>
<accession>A0A7D4A5T0</accession>
<feature type="transmembrane region" description="Helical" evidence="4">
    <location>
        <begin position="296"/>
        <end position="317"/>
    </location>
</feature>
<feature type="transmembrane region" description="Helical" evidence="4">
    <location>
        <begin position="240"/>
        <end position="258"/>
    </location>
</feature>
<evidence type="ECO:0000313" key="6">
    <source>
        <dbReference type="EMBL" id="QKG25924.1"/>
    </source>
</evidence>
<dbReference type="EMBL" id="CP053892">
    <property type="protein sequence ID" value="QKG25924.1"/>
    <property type="molecule type" value="Genomic_DNA"/>
</dbReference>
<evidence type="ECO:0000256" key="1">
    <source>
        <dbReference type="ARBA" id="ARBA00022679"/>
    </source>
</evidence>
<feature type="domain" description="Signal transduction histidine kinase subgroup 3 dimerisation and phosphoacceptor" evidence="5">
    <location>
        <begin position="481"/>
        <end position="548"/>
    </location>
</feature>
<dbReference type="PANTHER" id="PTHR24421">
    <property type="entry name" value="NITRATE/NITRITE SENSOR PROTEIN NARX-RELATED"/>
    <property type="match status" value="1"/>
</dbReference>
<keyword evidence="4" id="KW-0812">Transmembrane</keyword>
<dbReference type="Proteomes" id="UP000501240">
    <property type="component" value="Chromosome"/>
</dbReference>
<dbReference type="InterPro" id="IPR050482">
    <property type="entry name" value="Sensor_HK_TwoCompSys"/>
</dbReference>
<keyword evidence="3" id="KW-0902">Two-component regulatory system</keyword>
<evidence type="ECO:0000256" key="4">
    <source>
        <dbReference type="SAM" id="Phobius"/>
    </source>
</evidence>
<dbReference type="AlphaFoldDB" id="A0A7D4A5T0"/>
<feature type="transmembrane region" description="Helical" evidence="4">
    <location>
        <begin position="130"/>
        <end position="151"/>
    </location>
</feature>
<proteinExistence type="predicted"/>
<feature type="transmembrane region" description="Helical" evidence="4">
    <location>
        <begin position="90"/>
        <end position="110"/>
    </location>
</feature>
<dbReference type="CDD" id="cd16917">
    <property type="entry name" value="HATPase_UhpB-NarQ-NarX-like"/>
    <property type="match status" value="1"/>
</dbReference>
<dbReference type="InterPro" id="IPR036890">
    <property type="entry name" value="HATPase_C_sf"/>
</dbReference>
<dbReference type="GO" id="GO:0000155">
    <property type="term" value="F:phosphorelay sensor kinase activity"/>
    <property type="evidence" value="ECO:0007669"/>
    <property type="project" value="InterPro"/>
</dbReference>
<dbReference type="Pfam" id="PF07730">
    <property type="entry name" value="HisKA_3"/>
    <property type="match status" value="1"/>
</dbReference>
<dbReference type="SUPFAM" id="SSF55874">
    <property type="entry name" value="ATPase domain of HSP90 chaperone/DNA topoisomerase II/histidine kinase"/>
    <property type="match status" value="1"/>
</dbReference>
<feature type="transmembrane region" description="Helical" evidence="4">
    <location>
        <begin position="264"/>
        <end position="284"/>
    </location>
</feature>
<name>A0A7D4A5T0_ACTVE</name>